<accession>A0A8H4IU41</accession>
<comment type="caution">
    <text evidence="2">The sequence shown here is derived from an EMBL/GenBank/DDBJ whole genome shotgun (WGS) entry which is preliminary data.</text>
</comment>
<feature type="compositionally biased region" description="Acidic residues" evidence="1">
    <location>
        <begin position="37"/>
        <end position="47"/>
    </location>
</feature>
<organism evidence="2 3">
    <name type="scientific">Botryosphaeria dothidea</name>
    <dbReference type="NCBI Taxonomy" id="55169"/>
    <lineage>
        <taxon>Eukaryota</taxon>
        <taxon>Fungi</taxon>
        <taxon>Dikarya</taxon>
        <taxon>Ascomycota</taxon>
        <taxon>Pezizomycotina</taxon>
        <taxon>Dothideomycetes</taxon>
        <taxon>Dothideomycetes incertae sedis</taxon>
        <taxon>Botryosphaeriales</taxon>
        <taxon>Botryosphaeriaceae</taxon>
        <taxon>Botryosphaeria</taxon>
    </lineage>
</organism>
<evidence type="ECO:0000313" key="3">
    <source>
        <dbReference type="Proteomes" id="UP000572817"/>
    </source>
</evidence>
<name>A0A8H4IU41_9PEZI</name>
<evidence type="ECO:0000256" key="1">
    <source>
        <dbReference type="SAM" id="MobiDB-lite"/>
    </source>
</evidence>
<proteinExistence type="predicted"/>
<sequence>MAPSFRRGLSHHLSSAADAARRIVPRSVSTSSRRTDEEEFVIIDENEALPGEQSQDDRFNQDTLELITAEEADAAVRQELDEEYAR</sequence>
<dbReference type="Proteomes" id="UP000572817">
    <property type="component" value="Unassembled WGS sequence"/>
</dbReference>
<feature type="region of interest" description="Disordered" evidence="1">
    <location>
        <begin position="1"/>
        <end position="59"/>
    </location>
</feature>
<dbReference type="EMBL" id="WWBZ02000033">
    <property type="protein sequence ID" value="KAF4306394.1"/>
    <property type="molecule type" value="Genomic_DNA"/>
</dbReference>
<evidence type="ECO:0000313" key="2">
    <source>
        <dbReference type="EMBL" id="KAF4306394.1"/>
    </source>
</evidence>
<dbReference type="AlphaFoldDB" id="A0A8H4IU41"/>
<gene>
    <name evidence="2" type="ORF">GTA08_BOTSDO05502</name>
</gene>
<protein>
    <submittedName>
        <fullName evidence="2">Uncharacterized protein</fullName>
    </submittedName>
</protein>
<keyword evidence="3" id="KW-1185">Reference proteome</keyword>
<reference evidence="2" key="1">
    <citation type="submission" date="2020-04" db="EMBL/GenBank/DDBJ databases">
        <title>Genome Assembly and Annotation of Botryosphaeria dothidea sdau 11-99, a Latent Pathogen of Apple Fruit Ring Rot in China.</title>
        <authorList>
            <person name="Yu C."/>
            <person name="Diao Y."/>
            <person name="Lu Q."/>
            <person name="Zhao J."/>
            <person name="Cui S."/>
            <person name="Peng C."/>
            <person name="He B."/>
            <person name="Liu H."/>
        </authorList>
    </citation>
    <scope>NUCLEOTIDE SEQUENCE [LARGE SCALE GENOMIC DNA]</scope>
    <source>
        <strain evidence="2">Sdau11-99</strain>
    </source>
</reference>